<evidence type="ECO:0008006" key="3">
    <source>
        <dbReference type="Google" id="ProtNLM"/>
    </source>
</evidence>
<evidence type="ECO:0000313" key="2">
    <source>
        <dbReference type="Proteomes" id="UP000016924"/>
    </source>
</evidence>
<dbReference type="GeneID" id="19901531"/>
<name>R7YSW3_CONA1</name>
<keyword evidence="2" id="KW-1185">Reference proteome</keyword>
<gene>
    <name evidence="1" type="ORF">W97_04220</name>
</gene>
<dbReference type="AlphaFoldDB" id="R7YSW3"/>
<dbReference type="OrthoDB" id="496981at2759"/>
<dbReference type="HOGENOM" id="CLU_2483278_0_0_1"/>
<sequence>MPPTLILIRHAEALHNATHKFPSPPISLARLPLTFPHKTTNFPTRRSRSSARSNAPMRRTLQTMLIGLDWLVEKGVNVRLDADWQGG</sequence>
<protein>
    <recommendedName>
        <fullName evidence="3">Phosphoglycerate mutase</fullName>
    </recommendedName>
</protein>
<dbReference type="RefSeq" id="XP_007780302.1">
    <property type="nucleotide sequence ID" value="XM_007782112.1"/>
</dbReference>
<dbReference type="EMBL" id="JH767571">
    <property type="protein sequence ID" value="EON64985.1"/>
    <property type="molecule type" value="Genomic_DNA"/>
</dbReference>
<proteinExistence type="predicted"/>
<dbReference type="InterPro" id="IPR029033">
    <property type="entry name" value="His_PPase_superfam"/>
</dbReference>
<reference evidence="2" key="1">
    <citation type="submission" date="2012-06" db="EMBL/GenBank/DDBJ databases">
        <title>The genome sequence of Coniosporium apollinis CBS 100218.</title>
        <authorList>
            <consortium name="The Broad Institute Genome Sequencing Platform"/>
            <person name="Cuomo C."/>
            <person name="Gorbushina A."/>
            <person name="Noack S."/>
            <person name="Walker B."/>
            <person name="Young S.K."/>
            <person name="Zeng Q."/>
            <person name="Gargeya S."/>
            <person name="Fitzgerald M."/>
            <person name="Haas B."/>
            <person name="Abouelleil A."/>
            <person name="Alvarado L."/>
            <person name="Arachchi H.M."/>
            <person name="Berlin A.M."/>
            <person name="Chapman S.B."/>
            <person name="Goldberg J."/>
            <person name="Griggs A."/>
            <person name="Gujja S."/>
            <person name="Hansen M."/>
            <person name="Howarth C."/>
            <person name="Imamovic A."/>
            <person name="Larimer J."/>
            <person name="McCowan C."/>
            <person name="Montmayeur A."/>
            <person name="Murphy C."/>
            <person name="Neiman D."/>
            <person name="Pearson M."/>
            <person name="Priest M."/>
            <person name="Roberts A."/>
            <person name="Saif S."/>
            <person name="Shea T."/>
            <person name="Sisk P."/>
            <person name="Sykes S."/>
            <person name="Wortman J."/>
            <person name="Nusbaum C."/>
            <person name="Birren B."/>
        </authorList>
    </citation>
    <scope>NUCLEOTIDE SEQUENCE [LARGE SCALE GENOMIC DNA]</scope>
    <source>
        <strain evidence="2">CBS 100218</strain>
    </source>
</reference>
<dbReference type="SUPFAM" id="SSF53254">
    <property type="entry name" value="Phosphoglycerate mutase-like"/>
    <property type="match status" value="1"/>
</dbReference>
<organism evidence="1 2">
    <name type="scientific">Coniosporium apollinis (strain CBS 100218)</name>
    <name type="common">Rock-inhabiting black yeast</name>
    <dbReference type="NCBI Taxonomy" id="1168221"/>
    <lineage>
        <taxon>Eukaryota</taxon>
        <taxon>Fungi</taxon>
        <taxon>Dikarya</taxon>
        <taxon>Ascomycota</taxon>
        <taxon>Pezizomycotina</taxon>
        <taxon>Dothideomycetes</taxon>
        <taxon>Dothideomycetes incertae sedis</taxon>
        <taxon>Coniosporium</taxon>
    </lineage>
</organism>
<evidence type="ECO:0000313" key="1">
    <source>
        <dbReference type="EMBL" id="EON64985.1"/>
    </source>
</evidence>
<dbReference type="Proteomes" id="UP000016924">
    <property type="component" value="Unassembled WGS sequence"/>
</dbReference>
<accession>R7YSW3</accession>